<proteinExistence type="predicted"/>
<name>A0A0A8ZIY1_ARUDO</name>
<reference evidence="1" key="1">
    <citation type="submission" date="2014-09" db="EMBL/GenBank/DDBJ databases">
        <authorList>
            <person name="Magalhaes I.L.F."/>
            <person name="Oliveira U."/>
            <person name="Santos F.R."/>
            <person name="Vidigal T.H.D.A."/>
            <person name="Brescovit A.D."/>
            <person name="Santos A.J."/>
        </authorList>
    </citation>
    <scope>NUCLEOTIDE SEQUENCE</scope>
    <source>
        <tissue evidence="1">Shoot tissue taken approximately 20 cm above the soil surface</tissue>
    </source>
</reference>
<reference evidence="1" key="2">
    <citation type="journal article" date="2015" name="Data Brief">
        <title>Shoot transcriptome of the giant reed, Arundo donax.</title>
        <authorList>
            <person name="Barrero R.A."/>
            <person name="Guerrero F.D."/>
            <person name="Moolhuijzen P."/>
            <person name="Goolsby J.A."/>
            <person name="Tidwell J."/>
            <person name="Bellgard S.E."/>
            <person name="Bellgard M.I."/>
        </authorList>
    </citation>
    <scope>NUCLEOTIDE SEQUENCE</scope>
    <source>
        <tissue evidence="1">Shoot tissue taken approximately 20 cm above the soil surface</tissue>
    </source>
</reference>
<dbReference type="EMBL" id="GBRH01260292">
    <property type="protein sequence ID" value="JAD37603.1"/>
    <property type="molecule type" value="Transcribed_RNA"/>
</dbReference>
<accession>A0A0A8ZIY1</accession>
<dbReference type="AlphaFoldDB" id="A0A0A8ZIY1"/>
<organism evidence="1">
    <name type="scientific">Arundo donax</name>
    <name type="common">Giant reed</name>
    <name type="synonym">Donax arundinaceus</name>
    <dbReference type="NCBI Taxonomy" id="35708"/>
    <lineage>
        <taxon>Eukaryota</taxon>
        <taxon>Viridiplantae</taxon>
        <taxon>Streptophyta</taxon>
        <taxon>Embryophyta</taxon>
        <taxon>Tracheophyta</taxon>
        <taxon>Spermatophyta</taxon>
        <taxon>Magnoliopsida</taxon>
        <taxon>Liliopsida</taxon>
        <taxon>Poales</taxon>
        <taxon>Poaceae</taxon>
        <taxon>PACMAD clade</taxon>
        <taxon>Arundinoideae</taxon>
        <taxon>Arundineae</taxon>
        <taxon>Arundo</taxon>
    </lineage>
</organism>
<protein>
    <submittedName>
        <fullName evidence="1">Uncharacterized protein</fullName>
    </submittedName>
</protein>
<sequence>MCMTVCHVREQPLPLYGLWLSSFWHPSGGDLSRSDLSPNPV</sequence>
<evidence type="ECO:0000313" key="1">
    <source>
        <dbReference type="EMBL" id="JAD37603.1"/>
    </source>
</evidence>